<gene>
    <name evidence="1" type="ORF">A3F83_14895</name>
</gene>
<dbReference type="STRING" id="1817867.A3F83_14895"/>
<protein>
    <submittedName>
        <fullName evidence="1">Uncharacterized protein</fullName>
    </submittedName>
</protein>
<reference evidence="1 2" key="1">
    <citation type="journal article" date="2016" name="Nat. Commun.">
        <title>Thousands of microbial genomes shed light on interconnected biogeochemical processes in an aquifer system.</title>
        <authorList>
            <person name="Anantharaman K."/>
            <person name="Brown C.T."/>
            <person name="Hug L.A."/>
            <person name="Sharon I."/>
            <person name="Castelle C.J."/>
            <person name="Probst A.J."/>
            <person name="Thomas B.C."/>
            <person name="Singh A."/>
            <person name="Wilkins M.J."/>
            <person name="Karaoz U."/>
            <person name="Brodie E.L."/>
            <person name="Williams K.H."/>
            <person name="Hubbard S.S."/>
            <person name="Banfield J.F."/>
        </authorList>
    </citation>
    <scope>NUCLEOTIDE SEQUENCE [LARGE SCALE GENOMIC DNA]</scope>
</reference>
<dbReference type="Gene3D" id="3.80.30.30">
    <property type="match status" value="1"/>
</dbReference>
<dbReference type="Pfam" id="PF20903">
    <property type="entry name" value="SPL"/>
    <property type="match status" value="1"/>
</dbReference>
<evidence type="ECO:0000313" key="1">
    <source>
        <dbReference type="EMBL" id="OGG06822.1"/>
    </source>
</evidence>
<sequence>MNAEEVSRRWESGAPSTEKRLEAAQKMKEAGWPVRIRLDPMVPFAGWQRGYSEIIEKLNALEPEMITVGALRASNTLKAHARRNSRDFSIFDMLSIKDPSGFKWRLPKEIQIELFRFAYQRIDRNRITPALCKEDISIWKEVGLEFKGCHCLIGENDEVVTERN</sequence>
<accession>A0A1F5Z3Y5</accession>
<evidence type="ECO:0000313" key="2">
    <source>
        <dbReference type="Proteomes" id="UP000179129"/>
    </source>
</evidence>
<dbReference type="EMBL" id="MFIX01000004">
    <property type="protein sequence ID" value="OGG06822.1"/>
    <property type="molecule type" value="Genomic_DNA"/>
</dbReference>
<organism evidence="1 2">
    <name type="scientific">Candidatus Glassbacteria bacterium RIFCSPLOWO2_12_FULL_58_11</name>
    <dbReference type="NCBI Taxonomy" id="1817867"/>
    <lineage>
        <taxon>Bacteria</taxon>
        <taxon>Candidatus Glassiibacteriota</taxon>
    </lineage>
</organism>
<dbReference type="AlphaFoldDB" id="A0A1F5Z3Y5"/>
<name>A0A1F5Z3Y5_9BACT</name>
<proteinExistence type="predicted"/>
<comment type="caution">
    <text evidence="1">The sequence shown here is derived from an EMBL/GenBank/DDBJ whole genome shotgun (WGS) entry which is preliminary data.</text>
</comment>
<dbReference type="Proteomes" id="UP000179129">
    <property type="component" value="Unassembled WGS sequence"/>
</dbReference>
<dbReference type="InterPro" id="IPR049539">
    <property type="entry name" value="SPL"/>
</dbReference>